<dbReference type="Gene3D" id="3.40.50.1820">
    <property type="entry name" value="alpha/beta hydrolase"/>
    <property type="match status" value="1"/>
</dbReference>
<reference evidence="3 4" key="1">
    <citation type="journal article" date="2010" name="Stand. Genomic Sci.">
        <title>Complete genome sequence of Geodermatophilus obscurus type strain (G-20).</title>
        <authorList>
            <person name="Ivanova N."/>
            <person name="Sikorski J."/>
            <person name="Jando M."/>
            <person name="Munk C."/>
            <person name="Lapidus A."/>
            <person name="Glavina Del Rio T."/>
            <person name="Copeland A."/>
            <person name="Tice H."/>
            <person name="Cheng J.-F."/>
            <person name="Lucas S."/>
            <person name="Chen F."/>
            <person name="Nolan M."/>
            <person name="Bruce D."/>
            <person name="Goodwin L."/>
            <person name="Pitluck S."/>
            <person name="Mavromatis K."/>
            <person name="Mikhailova N."/>
            <person name="Pati A."/>
            <person name="Chen A."/>
            <person name="Palaniappan K."/>
            <person name="Land M."/>
            <person name="Hauser L."/>
            <person name="Chang Y.-J."/>
            <person name="Jeffries C.D."/>
            <person name="Meincke L."/>
            <person name="Brettin T."/>
            <person name="Detter J.C."/>
            <person name="Detter J.C."/>
            <person name="Rohde M."/>
            <person name="Goeker M."/>
            <person name="Bristow J."/>
            <person name="Eisen J.A."/>
            <person name="Markowitz V."/>
            <person name="Hugenholtz P."/>
            <person name="Kyrpides N.C."/>
            <person name="Klenk H.-P."/>
        </authorList>
    </citation>
    <scope>NUCLEOTIDE SEQUENCE [LARGE SCALE GENOMIC DNA]</scope>
    <source>
        <strain evidence="4">ATCC 25078 / DSM 43160 / JCM 3152 / KCC A-0152 / KCTC 9177 / NBRC 13315 / NRRL B-3577 / G-20</strain>
    </source>
</reference>
<sequence length="278" mass="29228">MPGHLSAPGPGGRAPSGGARRRMAAALAATALLAGCGSDARSPAAPEVEPEVAELTVNGQEAVAIAPGEGDPQGLVVFLHGLDDDHGALAEEQKRVDMVEHLLAQGYVVGASDGHFNAFGNEASQDGYVALAAELAERYGTTETYLVAESMGAVAGLQILADDRIPDVRGMALISPLVDLDVVLDTPQEPQVFQAFEGTFPTGTRNPALRPSSDWAGTSMRFYLATEDEVVVSARNAEPFVERVQDVADVSVVECEGEHVAPSCFQGDDLVEWFEQLD</sequence>
<name>D2S604_GEOOG</name>
<keyword evidence="4" id="KW-1185">Reference proteome</keyword>
<evidence type="ECO:0000256" key="1">
    <source>
        <dbReference type="SAM" id="MobiDB-lite"/>
    </source>
</evidence>
<feature type="domain" description="Serine aminopeptidase S33" evidence="2">
    <location>
        <begin position="71"/>
        <end position="192"/>
    </location>
</feature>
<accession>D2S604</accession>
<proteinExistence type="predicted"/>
<dbReference type="KEGG" id="gob:Gobs_0439"/>
<dbReference type="EMBL" id="CP001867">
    <property type="protein sequence ID" value="ADB73221.1"/>
    <property type="molecule type" value="Genomic_DNA"/>
</dbReference>
<dbReference type="HOGENOM" id="CLU_942733_0_0_11"/>
<dbReference type="eggNOG" id="COG2267">
    <property type="taxonomic scope" value="Bacteria"/>
</dbReference>
<dbReference type="STRING" id="526225.Gobs_0439"/>
<evidence type="ECO:0000313" key="4">
    <source>
        <dbReference type="Proteomes" id="UP000001382"/>
    </source>
</evidence>
<protein>
    <recommendedName>
        <fullName evidence="2">Serine aminopeptidase S33 domain-containing protein</fullName>
    </recommendedName>
</protein>
<dbReference type="Proteomes" id="UP000001382">
    <property type="component" value="Chromosome"/>
</dbReference>
<organism evidence="3 4">
    <name type="scientific">Geodermatophilus obscurus (strain ATCC 25078 / DSM 43160 / JCM 3152 / CCUG 61914 / KCC A-0152 / KCTC 9177 / NBRC 13315 / NRRL B-3577 / G-20)</name>
    <dbReference type="NCBI Taxonomy" id="526225"/>
    <lineage>
        <taxon>Bacteria</taxon>
        <taxon>Bacillati</taxon>
        <taxon>Actinomycetota</taxon>
        <taxon>Actinomycetes</taxon>
        <taxon>Geodermatophilales</taxon>
        <taxon>Geodermatophilaceae</taxon>
        <taxon>Geodermatophilus</taxon>
    </lineage>
</organism>
<dbReference type="Pfam" id="PF12146">
    <property type="entry name" value="Hydrolase_4"/>
    <property type="match status" value="1"/>
</dbReference>
<dbReference type="InterPro" id="IPR029058">
    <property type="entry name" value="AB_hydrolase_fold"/>
</dbReference>
<gene>
    <name evidence="3" type="ordered locus">Gobs_0439</name>
</gene>
<evidence type="ECO:0000259" key="2">
    <source>
        <dbReference type="Pfam" id="PF12146"/>
    </source>
</evidence>
<dbReference type="InterPro" id="IPR022742">
    <property type="entry name" value="Hydrolase_4"/>
</dbReference>
<feature type="region of interest" description="Disordered" evidence="1">
    <location>
        <begin position="1"/>
        <end position="20"/>
    </location>
</feature>
<dbReference type="AlphaFoldDB" id="D2S604"/>
<dbReference type="SUPFAM" id="SSF53474">
    <property type="entry name" value="alpha/beta-Hydrolases"/>
    <property type="match status" value="1"/>
</dbReference>
<reference evidence="4" key="2">
    <citation type="submission" date="2010-01" db="EMBL/GenBank/DDBJ databases">
        <title>The complete genome of Geodermatophilus obscurus DSM 43160.</title>
        <authorList>
            <consortium name="US DOE Joint Genome Institute (JGI-PGF)"/>
            <person name="Lucas S."/>
            <person name="Copeland A."/>
            <person name="Lapidus A."/>
            <person name="Glavina del Rio T."/>
            <person name="Dalin E."/>
            <person name="Tice H."/>
            <person name="Bruce D."/>
            <person name="Goodwin L."/>
            <person name="Pitluck S."/>
            <person name="Kyrpides N."/>
            <person name="Mavromatis K."/>
            <person name="Ivanova N."/>
            <person name="Munk A.C."/>
            <person name="Brettin T."/>
            <person name="Detter J.C."/>
            <person name="Han C."/>
            <person name="Larimer F."/>
            <person name="Land M."/>
            <person name="Hauser L."/>
            <person name="Markowitz V."/>
            <person name="Cheng J.-F."/>
            <person name="Hugenholtz P."/>
            <person name="Woyke T."/>
            <person name="Wu D."/>
            <person name="Jando M."/>
            <person name="Schneider S."/>
            <person name="Klenk H.-P."/>
            <person name="Eisen J.A."/>
        </authorList>
    </citation>
    <scope>NUCLEOTIDE SEQUENCE [LARGE SCALE GENOMIC DNA]</scope>
    <source>
        <strain evidence="4">ATCC 25078 / DSM 43160 / JCM 3152 / KCC A-0152 / KCTC 9177 / NBRC 13315 / NRRL B-3577 / G-20</strain>
    </source>
</reference>
<evidence type="ECO:0000313" key="3">
    <source>
        <dbReference type="EMBL" id="ADB73221.1"/>
    </source>
</evidence>